<dbReference type="KEGG" id="loa:LOAG_11187"/>
<protein>
    <submittedName>
        <fullName evidence="1">Uncharacterized protein</fullName>
    </submittedName>
</protein>
<name>A0A1S0TNY7_LOALO</name>
<dbReference type="GeneID" id="9948640"/>
<sequence>MPDKTFTDINVNKIRISNSNNNNSMNKERELVRREVDRVTVMGMTGDILGWDKKCHTSNRATNHFDCYHFGTKQPLQSLSLAILFISGWSSLETFIKCGGVLLTPPTLTYIHVRLRTSTHIHIHTCTHTHTHTHIHASMSGKIHYSAQIEGGKRKRRGDKGTSKMHSKDILDAYHFTYKYTLFRLHMEYLNKLYDD</sequence>
<dbReference type="RefSeq" id="XP_003146757.1">
    <property type="nucleotide sequence ID" value="XM_003146709.1"/>
</dbReference>
<organism evidence="1">
    <name type="scientific">Loa loa</name>
    <name type="common">Eye worm</name>
    <name type="synonym">Filaria loa</name>
    <dbReference type="NCBI Taxonomy" id="7209"/>
    <lineage>
        <taxon>Eukaryota</taxon>
        <taxon>Metazoa</taxon>
        <taxon>Ecdysozoa</taxon>
        <taxon>Nematoda</taxon>
        <taxon>Chromadorea</taxon>
        <taxon>Rhabditida</taxon>
        <taxon>Spirurina</taxon>
        <taxon>Spiruromorpha</taxon>
        <taxon>Filarioidea</taxon>
        <taxon>Onchocercidae</taxon>
        <taxon>Loa</taxon>
    </lineage>
</organism>
<evidence type="ECO:0000313" key="1">
    <source>
        <dbReference type="EMBL" id="EFO17312.1"/>
    </source>
</evidence>
<dbReference type="InParanoid" id="A0A1S0TNY7"/>
<dbReference type="CTD" id="9948640"/>
<proteinExistence type="predicted"/>
<reference evidence="1" key="1">
    <citation type="submission" date="2012-04" db="EMBL/GenBank/DDBJ databases">
        <title>The Genome Sequence of Loa loa.</title>
        <authorList>
            <consortium name="The Broad Institute Genome Sequencing Platform"/>
            <consortium name="Broad Institute Genome Sequencing Center for Infectious Disease"/>
            <person name="Nutman T.B."/>
            <person name="Fink D.L."/>
            <person name="Russ C."/>
            <person name="Young S."/>
            <person name="Zeng Q."/>
            <person name="Gargeya S."/>
            <person name="Alvarado L."/>
            <person name="Berlin A."/>
            <person name="Chapman S.B."/>
            <person name="Chen Z."/>
            <person name="Freedman E."/>
            <person name="Gellesch M."/>
            <person name="Goldberg J."/>
            <person name="Griggs A."/>
            <person name="Gujja S."/>
            <person name="Heilman E.R."/>
            <person name="Heiman D."/>
            <person name="Howarth C."/>
            <person name="Mehta T."/>
            <person name="Neiman D."/>
            <person name="Pearson M."/>
            <person name="Roberts A."/>
            <person name="Saif S."/>
            <person name="Shea T."/>
            <person name="Shenoy N."/>
            <person name="Sisk P."/>
            <person name="Stolte C."/>
            <person name="Sykes S."/>
            <person name="White J."/>
            <person name="Yandava C."/>
            <person name="Haas B."/>
            <person name="Henn M.R."/>
            <person name="Nusbaum C."/>
            <person name="Birren B."/>
        </authorList>
    </citation>
    <scope>NUCLEOTIDE SEQUENCE [LARGE SCALE GENOMIC DNA]</scope>
</reference>
<accession>A0A1S0TNY7</accession>
<dbReference type="EMBL" id="JH712514">
    <property type="protein sequence ID" value="EFO17312.1"/>
    <property type="molecule type" value="Genomic_DNA"/>
</dbReference>
<gene>
    <name evidence="1" type="ORF">LOAG_11187</name>
</gene>
<dbReference type="AlphaFoldDB" id="A0A1S0TNY7"/>